<feature type="region of interest" description="Disordered" evidence="1">
    <location>
        <begin position="1"/>
        <end position="21"/>
    </location>
</feature>
<protein>
    <submittedName>
        <fullName evidence="2">Uncharacterized protein</fullName>
    </submittedName>
</protein>
<dbReference type="Proteomes" id="UP001156691">
    <property type="component" value="Unassembled WGS sequence"/>
</dbReference>
<accession>A0ABQ5W1J5</accession>
<gene>
    <name evidence="2" type="ORF">GCM10010862_10490</name>
</gene>
<sequence>MHRQHADQGEGPGRIDAVHAPGAADDCGLLGDGLLVRHGGSVRKIVRRFVGKIVRTIADMDLVESTPEPG</sequence>
<dbReference type="EMBL" id="BSNS01000007">
    <property type="protein sequence ID" value="GLQ53790.1"/>
    <property type="molecule type" value="Genomic_DNA"/>
</dbReference>
<evidence type="ECO:0000313" key="2">
    <source>
        <dbReference type="EMBL" id="GLQ53790.1"/>
    </source>
</evidence>
<comment type="caution">
    <text evidence="2">The sequence shown here is derived from an EMBL/GenBank/DDBJ whole genome shotgun (WGS) entry which is preliminary data.</text>
</comment>
<evidence type="ECO:0000313" key="3">
    <source>
        <dbReference type="Proteomes" id="UP001156691"/>
    </source>
</evidence>
<keyword evidence="3" id="KW-1185">Reference proteome</keyword>
<evidence type="ECO:0000256" key="1">
    <source>
        <dbReference type="SAM" id="MobiDB-lite"/>
    </source>
</evidence>
<reference evidence="3" key="1">
    <citation type="journal article" date="2019" name="Int. J. Syst. Evol. Microbiol.">
        <title>The Global Catalogue of Microorganisms (GCM) 10K type strain sequencing project: providing services to taxonomists for standard genome sequencing and annotation.</title>
        <authorList>
            <consortium name="The Broad Institute Genomics Platform"/>
            <consortium name="The Broad Institute Genome Sequencing Center for Infectious Disease"/>
            <person name="Wu L."/>
            <person name="Ma J."/>
        </authorList>
    </citation>
    <scope>NUCLEOTIDE SEQUENCE [LARGE SCALE GENOMIC DNA]</scope>
    <source>
        <strain evidence="3">NBRC 112416</strain>
    </source>
</reference>
<organism evidence="2 3">
    <name type="scientific">Devosia nitrariae</name>
    <dbReference type="NCBI Taxonomy" id="2071872"/>
    <lineage>
        <taxon>Bacteria</taxon>
        <taxon>Pseudomonadati</taxon>
        <taxon>Pseudomonadota</taxon>
        <taxon>Alphaproteobacteria</taxon>
        <taxon>Hyphomicrobiales</taxon>
        <taxon>Devosiaceae</taxon>
        <taxon>Devosia</taxon>
    </lineage>
</organism>
<proteinExistence type="predicted"/>
<name>A0ABQ5W1J5_9HYPH</name>